<proteinExistence type="predicted"/>
<dbReference type="EMBL" id="GBRH01267243">
    <property type="protein sequence ID" value="JAD30652.1"/>
    <property type="molecule type" value="Transcribed_RNA"/>
</dbReference>
<name>A0A0A8Z735_ARUDO</name>
<protein>
    <submittedName>
        <fullName evidence="1">Uncharacterized protein</fullName>
    </submittedName>
</protein>
<accession>A0A0A8Z735</accession>
<organism evidence="1">
    <name type="scientific">Arundo donax</name>
    <name type="common">Giant reed</name>
    <name type="synonym">Donax arundinaceus</name>
    <dbReference type="NCBI Taxonomy" id="35708"/>
    <lineage>
        <taxon>Eukaryota</taxon>
        <taxon>Viridiplantae</taxon>
        <taxon>Streptophyta</taxon>
        <taxon>Embryophyta</taxon>
        <taxon>Tracheophyta</taxon>
        <taxon>Spermatophyta</taxon>
        <taxon>Magnoliopsida</taxon>
        <taxon>Liliopsida</taxon>
        <taxon>Poales</taxon>
        <taxon>Poaceae</taxon>
        <taxon>PACMAD clade</taxon>
        <taxon>Arundinoideae</taxon>
        <taxon>Arundineae</taxon>
        <taxon>Arundo</taxon>
    </lineage>
</organism>
<sequence>MLRISCQHLSKNPGFTFEWSQIFSFFCNKDIDATFFRMHTKL</sequence>
<reference evidence="1" key="1">
    <citation type="submission" date="2014-09" db="EMBL/GenBank/DDBJ databases">
        <authorList>
            <person name="Magalhaes I.L.F."/>
            <person name="Oliveira U."/>
            <person name="Santos F.R."/>
            <person name="Vidigal T.H.D.A."/>
            <person name="Brescovit A.D."/>
            <person name="Santos A.J."/>
        </authorList>
    </citation>
    <scope>NUCLEOTIDE SEQUENCE</scope>
    <source>
        <tissue evidence="1">Shoot tissue taken approximately 20 cm above the soil surface</tissue>
    </source>
</reference>
<reference evidence="1" key="2">
    <citation type="journal article" date="2015" name="Data Brief">
        <title>Shoot transcriptome of the giant reed, Arundo donax.</title>
        <authorList>
            <person name="Barrero R.A."/>
            <person name="Guerrero F.D."/>
            <person name="Moolhuijzen P."/>
            <person name="Goolsby J.A."/>
            <person name="Tidwell J."/>
            <person name="Bellgard S.E."/>
            <person name="Bellgard M.I."/>
        </authorList>
    </citation>
    <scope>NUCLEOTIDE SEQUENCE</scope>
    <source>
        <tissue evidence="1">Shoot tissue taken approximately 20 cm above the soil surface</tissue>
    </source>
</reference>
<evidence type="ECO:0000313" key="1">
    <source>
        <dbReference type="EMBL" id="JAD30652.1"/>
    </source>
</evidence>
<dbReference type="AlphaFoldDB" id="A0A0A8Z735"/>